<feature type="non-terminal residue" evidence="1">
    <location>
        <position position="19"/>
    </location>
</feature>
<evidence type="ECO:0000313" key="1">
    <source>
        <dbReference type="EMBL" id="MCI68362.1"/>
    </source>
</evidence>
<name>A0A392U4T9_9FABA</name>
<dbReference type="Proteomes" id="UP000265520">
    <property type="component" value="Unassembled WGS sequence"/>
</dbReference>
<sequence length="19" mass="2174">MDEEHQPTELLCNQGELST</sequence>
<dbReference type="EMBL" id="LXQA010735250">
    <property type="protein sequence ID" value="MCI68362.1"/>
    <property type="molecule type" value="Genomic_DNA"/>
</dbReference>
<proteinExistence type="predicted"/>
<reference evidence="1 2" key="1">
    <citation type="journal article" date="2018" name="Front. Plant Sci.">
        <title>Red Clover (Trifolium pratense) and Zigzag Clover (T. medium) - A Picture of Genomic Similarities and Differences.</title>
        <authorList>
            <person name="Dluhosova J."/>
            <person name="Istvanek J."/>
            <person name="Nedelnik J."/>
            <person name="Repkova J."/>
        </authorList>
    </citation>
    <scope>NUCLEOTIDE SEQUENCE [LARGE SCALE GENOMIC DNA]</scope>
    <source>
        <strain evidence="2">cv. 10/8</strain>
        <tissue evidence="1">Leaf</tissue>
    </source>
</reference>
<dbReference type="AlphaFoldDB" id="A0A392U4T9"/>
<accession>A0A392U4T9</accession>
<comment type="caution">
    <text evidence="1">The sequence shown here is derived from an EMBL/GenBank/DDBJ whole genome shotgun (WGS) entry which is preliminary data.</text>
</comment>
<evidence type="ECO:0000313" key="2">
    <source>
        <dbReference type="Proteomes" id="UP000265520"/>
    </source>
</evidence>
<organism evidence="1 2">
    <name type="scientific">Trifolium medium</name>
    <dbReference type="NCBI Taxonomy" id="97028"/>
    <lineage>
        <taxon>Eukaryota</taxon>
        <taxon>Viridiplantae</taxon>
        <taxon>Streptophyta</taxon>
        <taxon>Embryophyta</taxon>
        <taxon>Tracheophyta</taxon>
        <taxon>Spermatophyta</taxon>
        <taxon>Magnoliopsida</taxon>
        <taxon>eudicotyledons</taxon>
        <taxon>Gunneridae</taxon>
        <taxon>Pentapetalae</taxon>
        <taxon>rosids</taxon>
        <taxon>fabids</taxon>
        <taxon>Fabales</taxon>
        <taxon>Fabaceae</taxon>
        <taxon>Papilionoideae</taxon>
        <taxon>50 kb inversion clade</taxon>
        <taxon>NPAAA clade</taxon>
        <taxon>Hologalegina</taxon>
        <taxon>IRL clade</taxon>
        <taxon>Trifolieae</taxon>
        <taxon>Trifolium</taxon>
    </lineage>
</organism>
<keyword evidence="2" id="KW-1185">Reference proteome</keyword>
<protein>
    <submittedName>
        <fullName evidence="1">Uncharacterized protein</fullName>
    </submittedName>
</protein>